<dbReference type="AlphaFoldDB" id="A0A9P3LIE8"/>
<evidence type="ECO:0000313" key="3">
    <source>
        <dbReference type="Proteomes" id="UP000703269"/>
    </source>
</evidence>
<evidence type="ECO:0000313" key="2">
    <source>
        <dbReference type="EMBL" id="GJE95082.1"/>
    </source>
</evidence>
<proteinExistence type="predicted"/>
<protein>
    <recommendedName>
        <fullName evidence="4">F-box domain-containing protein</fullName>
    </recommendedName>
</protein>
<keyword evidence="3" id="KW-1185">Reference proteome</keyword>
<evidence type="ECO:0008006" key="4">
    <source>
        <dbReference type="Google" id="ProtNLM"/>
    </source>
</evidence>
<gene>
    <name evidence="2" type="ORF">PsYK624_112620</name>
</gene>
<organism evidence="2 3">
    <name type="scientific">Phanerochaete sordida</name>
    <dbReference type="NCBI Taxonomy" id="48140"/>
    <lineage>
        <taxon>Eukaryota</taxon>
        <taxon>Fungi</taxon>
        <taxon>Dikarya</taxon>
        <taxon>Basidiomycota</taxon>
        <taxon>Agaricomycotina</taxon>
        <taxon>Agaricomycetes</taxon>
        <taxon>Polyporales</taxon>
        <taxon>Phanerochaetaceae</taxon>
        <taxon>Phanerochaete</taxon>
    </lineage>
</organism>
<dbReference type="EMBL" id="BPQB01000045">
    <property type="protein sequence ID" value="GJE95082.1"/>
    <property type="molecule type" value="Genomic_DNA"/>
</dbReference>
<accession>A0A9P3LIE8</accession>
<name>A0A9P3LIE8_9APHY</name>
<comment type="caution">
    <text evidence="2">The sequence shown here is derived from an EMBL/GenBank/DDBJ whole genome shotgun (WGS) entry which is preliminary data.</text>
</comment>
<sequence>MAFVAAVNTSWAVPAAGRRGRCTIERLPQELVDKVIDELKAERAALKGCSLTCRRWLARSSKHLFTSVAALGYSAGLVLAVQTRECLASNIVALEFTFSSREHLDAIRALPRLRTLVLSESRNQAQIDSLASAYSCMPPLTSTGRRLERLQCRGSPVFLVKWLLQLFESVDTLQLRSVYVHPCLPTPRAGHRVGHLSLCHLSYAALPELAEALTPGALAKLTVCGPGVGGEHGEHALGGFLRCAGGNVRAVSFSDISHPTSFLHPPCASALIRRLRQHRGARAVDRPHPPRAPAGLLGAVPRVARVVPRAPATRHAAPLRPLAPRPRARRRAAPPRLGGARRCAQGVSGPGLPVHHADAGVAQPAVWHYPGVRRHAGRRARRAPGEAASNPSRRGAAAVPWLYTGSRVVLDRSPCGGLWPLLRRHFVPMDTLFRSTATSSLICVQARRS</sequence>
<dbReference type="OrthoDB" id="2977329at2759"/>
<reference evidence="2 3" key="1">
    <citation type="submission" date="2021-08" db="EMBL/GenBank/DDBJ databases">
        <title>Draft Genome Sequence of Phanerochaete sordida strain YK-624.</title>
        <authorList>
            <person name="Mori T."/>
            <person name="Dohra H."/>
            <person name="Suzuki T."/>
            <person name="Kawagishi H."/>
            <person name="Hirai H."/>
        </authorList>
    </citation>
    <scope>NUCLEOTIDE SEQUENCE [LARGE SCALE GENOMIC DNA]</scope>
    <source>
        <strain evidence="2 3">YK-624</strain>
    </source>
</reference>
<evidence type="ECO:0000256" key="1">
    <source>
        <dbReference type="SAM" id="MobiDB-lite"/>
    </source>
</evidence>
<feature type="region of interest" description="Disordered" evidence="1">
    <location>
        <begin position="323"/>
        <end position="343"/>
    </location>
</feature>
<dbReference type="Proteomes" id="UP000703269">
    <property type="component" value="Unassembled WGS sequence"/>
</dbReference>